<evidence type="ECO:0008006" key="4">
    <source>
        <dbReference type="Google" id="ProtNLM"/>
    </source>
</evidence>
<reference evidence="2 3" key="1">
    <citation type="submission" date="2022-04" db="EMBL/GenBank/DDBJ databases">
        <title>Leucobacter sp. isolated from rhizosphere of garlic.</title>
        <authorList>
            <person name="Won M."/>
            <person name="Lee C.-M."/>
            <person name="Woen H.-Y."/>
            <person name="Kwon S.-W."/>
        </authorList>
    </citation>
    <scope>NUCLEOTIDE SEQUENCE [LARGE SCALE GENOMIC DNA]</scope>
    <source>
        <strain evidence="2 3">H21R-40</strain>
    </source>
</reference>
<evidence type="ECO:0000313" key="3">
    <source>
        <dbReference type="Proteomes" id="UP000831786"/>
    </source>
</evidence>
<dbReference type="Proteomes" id="UP000831786">
    <property type="component" value="Chromosome"/>
</dbReference>
<dbReference type="EMBL" id="CP095045">
    <property type="protein sequence ID" value="UOQ58757.1"/>
    <property type="molecule type" value="Genomic_DNA"/>
</dbReference>
<evidence type="ECO:0000313" key="2">
    <source>
        <dbReference type="EMBL" id="UOQ58757.1"/>
    </source>
</evidence>
<gene>
    <name evidence="2" type="ORF">MUN78_08030</name>
</gene>
<feature type="transmembrane region" description="Helical" evidence="1">
    <location>
        <begin position="111"/>
        <end position="134"/>
    </location>
</feature>
<keyword evidence="1" id="KW-0812">Transmembrane</keyword>
<feature type="transmembrane region" description="Helical" evidence="1">
    <location>
        <begin position="146"/>
        <end position="168"/>
    </location>
</feature>
<feature type="transmembrane region" description="Helical" evidence="1">
    <location>
        <begin position="229"/>
        <end position="250"/>
    </location>
</feature>
<feature type="transmembrane region" description="Helical" evidence="1">
    <location>
        <begin position="175"/>
        <end position="198"/>
    </location>
</feature>
<keyword evidence="1" id="KW-1133">Transmembrane helix</keyword>
<keyword evidence="1" id="KW-0472">Membrane</keyword>
<evidence type="ECO:0000256" key="1">
    <source>
        <dbReference type="SAM" id="Phobius"/>
    </source>
</evidence>
<feature type="transmembrane region" description="Helical" evidence="1">
    <location>
        <begin position="71"/>
        <end position="90"/>
    </location>
</feature>
<feature type="transmembrane region" description="Helical" evidence="1">
    <location>
        <begin position="33"/>
        <end position="51"/>
    </location>
</feature>
<proteinExistence type="predicted"/>
<accession>A0ABY4FR44</accession>
<name>A0ABY4FR44_9MICO</name>
<organism evidence="2 3">
    <name type="scientific">Leucobacter allii</name>
    <dbReference type="NCBI Taxonomy" id="2932247"/>
    <lineage>
        <taxon>Bacteria</taxon>
        <taxon>Bacillati</taxon>
        <taxon>Actinomycetota</taxon>
        <taxon>Actinomycetes</taxon>
        <taxon>Micrococcales</taxon>
        <taxon>Microbacteriaceae</taxon>
        <taxon>Leucobacter</taxon>
    </lineage>
</organism>
<sequence length="255" mass="25471">MTRAAAPPRLRATPAKALRAEWLKFSTLASNPVSVFAAFALIAVFAVLLVGARASESSTPTPTELLTGASWAQMLLAVLAAVFACTEWSSGTGPTTFLAVPARWPVLAGKAVVMGVMAFLVGSLGAVAALAAGAVGGADITGHAALAVRLVLGSGAYLAGIAVLAVAIGVIVRNLVAGILVVIGFVWVLPLAVTLIPWDPVQRLVPYLPSPAGGVLIAAESPAAALTPWGGAAVLAAWAAGALGIAGISLSRRDT</sequence>
<dbReference type="RefSeq" id="WP_244729870.1">
    <property type="nucleotide sequence ID" value="NZ_CP095045.1"/>
</dbReference>
<keyword evidence="3" id="KW-1185">Reference proteome</keyword>
<protein>
    <recommendedName>
        <fullName evidence="4">ABC transporter permease</fullName>
    </recommendedName>
</protein>